<gene>
    <name evidence="4" type="ORF">GSLYS_00014146001</name>
</gene>
<protein>
    <submittedName>
        <fullName evidence="4">Uncharacterized protein</fullName>
    </submittedName>
</protein>
<feature type="transmembrane region" description="Helical" evidence="2">
    <location>
        <begin position="220"/>
        <end position="242"/>
    </location>
</feature>
<keyword evidence="2" id="KW-1133">Transmembrane helix</keyword>
<reference evidence="4 5" key="1">
    <citation type="submission" date="2024-04" db="EMBL/GenBank/DDBJ databases">
        <authorList>
            <consortium name="Genoscope - CEA"/>
            <person name="William W."/>
        </authorList>
    </citation>
    <scope>NUCLEOTIDE SEQUENCE [LARGE SCALE GENOMIC DNA]</scope>
</reference>
<dbReference type="Proteomes" id="UP001497497">
    <property type="component" value="Unassembled WGS sequence"/>
</dbReference>
<dbReference type="EMBL" id="CAXITT010000384">
    <property type="protein sequence ID" value="CAL1540497.1"/>
    <property type="molecule type" value="Genomic_DNA"/>
</dbReference>
<keyword evidence="5" id="KW-1185">Reference proteome</keyword>
<accession>A0AAV2I7P7</accession>
<evidence type="ECO:0000313" key="5">
    <source>
        <dbReference type="Proteomes" id="UP001497497"/>
    </source>
</evidence>
<name>A0AAV2I7P7_LYMST</name>
<keyword evidence="3" id="KW-0732">Signal</keyword>
<feature type="signal peptide" evidence="3">
    <location>
        <begin position="1"/>
        <end position="23"/>
    </location>
</feature>
<evidence type="ECO:0000313" key="4">
    <source>
        <dbReference type="EMBL" id="CAL1540497.1"/>
    </source>
</evidence>
<feature type="chain" id="PRO_5043561934" evidence="3">
    <location>
        <begin position="24"/>
        <end position="589"/>
    </location>
</feature>
<evidence type="ECO:0000256" key="3">
    <source>
        <dbReference type="SAM" id="SignalP"/>
    </source>
</evidence>
<organism evidence="4 5">
    <name type="scientific">Lymnaea stagnalis</name>
    <name type="common">Great pond snail</name>
    <name type="synonym">Helix stagnalis</name>
    <dbReference type="NCBI Taxonomy" id="6523"/>
    <lineage>
        <taxon>Eukaryota</taxon>
        <taxon>Metazoa</taxon>
        <taxon>Spiralia</taxon>
        <taxon>Lophotrochozoa</taxon>
        <taxon>Mollusca</taxon>
        <taxon>Gastropoda</taxon>
        <taxon>Heterobranchia</taxon>
        <taxon>Euthyneura</taxon>
        <taxon>Panpulmonata</taxon>
        <taxon>Hygrophila</taxon>
        <taxon>Lymnaeoidea</taxon>
        <taxon>Lymnaeidae</taxon>
        <taxon>Lymnaea</taxon>
    </lineage>
</organism>
<sequence>MWNEHSLPLLVIIAMVLCRKATSESALTINVTVGPLELYLLKLSPAELEGFYSCLCNDGVKMCGANTSQSTVQDIFYESQNTSEKFSPVFECELKSPTFSSLECHRQPMSSCNCTTDCFIYRVNDRACSNGPVAVKWSQYISGIFDNKMMSITKGNDSLCTAATTTPGIPAPPLDGVNTVATSLVEGDVPQVKSDFFQGITDDPDGGHNGGLPPDDNTGVIVGVLFGIVFLVAIVVVAFLIWKRNLLDKLPKLGVLTRRLLRRTARNAETSPTQYDDSSEYNDVDYQVANGAVIKDNNNFVIAIEPSDGLQYFSNRSVNDNEVANPAFVVDSLSESDGTEDYENIQFNNGNDDGLVYEDGNKEIAAARSDVIDGDEESNYDAVYESSANLSRNSAVDCPDAGVHHEKVPETSSGNEYANVANVYAKLNKKGSEPDGGCNGVVDTYEDVDLQARMKNEFSHSLALALSERSSKNKAQSMLEIVHLPPKKTNSEEIETNVNRPDTNSLVTNSRLTEKTISSIGDPLQEESQEKGAHDYNNSSPLSADVHEIPNVYFELEKETDDYGLAEDAVDVIEEGFEEQFDYFAHSDV</sequence>
<dbReference type="AlphaFoldDB" id="A0AAV2I7P7"/>
<keyword evidence="2" id="KW-0472">Membrane</keyword>
<comment type="caution">
    <text evidence="4">The sequence shown here is derived from an EMBL/GenBank/DDBJ whole genome shotgun (WGS) entry which is preliminary data.</text>
</comment>
<feature type="region of interest" description="Disordered" evidence="1">
    <location>
        <begin position="518"/>
        <end position="544"/>
    </location>
</feature>
<proteinExistence type="predicted"/>
<evidence type="ECO:0000256" key="1">
    <source>
        <dbReference type="SAM" id="MobiDB-lite"/>
    </source>
</evidence>
<keyword evidence="2" id="KW-0812">Transmembrane</keyword>
<evidence type="ECO:0000256" key="2">
    <source>
        <dbReference type="SAM" id="Phobius"/>
    </source>
</evidence>